<evidence type="ECO:0000256" key="3">
    <source>
        <dbReference type="ARBA" id="ARBA00022475"/>
    </source>
</evidence>
<evidence type="ECO:0000256" key="7">
    <source>
        <dbReference type="ARBA" id="ARBA00023136"/>
    </source>
</evidence>
<accession>A0ABW4NYW0</accession>
<dbReference type="Pfam" id="PF00083">
    <property type="entry name" value="Sugar_tr"/>
    <property type="match status" value="1"/>
</dbReference>
<dbReference type="PANTHER" id="PTHR43528">
    <property type="entry name" value="ALPHA-KETOGLUTARATE PERMEASE"/>
    <property type="match status" value="1"/>
</dbReference>
<feature type="transmembrane region" description="Helical" evidence="8">
    <location>
        <begin position="192"/>
        <end position="210"/>
    </location>
</feature>
<dbReference type="InterPro" id="IPR005829">
    <property type="entry name" value="Sugar_transporter_CS"/>
</dbReference>
<dbReference type="InterPro" id="IPR020846">
    <property type="entry name" value="MFS_dom"/>
</dbReference>
<name>A0ABW4NYW0_9NOCA</name>
<organism evidence="10 11">
    <name type="scientific">Rhodococcus gannanensis</name>
    <dbReference type="NCBI Taxonomy" id="1960308"/>
    <lineage>
        <taxon>Bacteria</taxon>
        <taxon>Bacillati</taxon>
        <taxon>Actinomycetota</taxon>
        <taxon>Actinomycetes</taxon>
        <taxon>Mycobacteriales</taxon>
        <taxon>Nocardiaceae</taxon>
        <taxon>Rhodococcus</taxon>
    </lineage>
</organism>
<reference evidence="11" key="1">
    <citation type="journal article" date="2019" name="Int. J. Syst. Evol. Microbiol.">
        <title>The Global Catalogue of Microorganisms (GCM) 10K type strain sequencing project: providing services to taxonomists for standard genome sequencing and annotation.</title>
        <authorList>
            <consortium name="The Broad Institute Genomics Platform"/>
            <consortium name="The Broad Institute Genome Sequencing Center for Infectious Disease"/>
            <person name="Wu L."/>
            <person name="Ma J."/>
        </authorList>
    </citation>
    <scope>NUCLEOTIDE SEQUENCE [LARGE SCALE GENOMIC DNA]</scope>
    <source>
        <strain evidence="11">DT72</strain>
    </source>
</reference>
<dbReference type="Proteomes" id="UP001597286">
    <property type="component" value="Unassembled WGS sequence"/>
</dbReference>
<dbReference type="PANTHER" id="PTHR43528:SF1">
    <property type="entry name" value="ALPHA-KETOGLUTARATE PERMEASE"/>
    <property type="match status" value="1"/>
</dbReference>
<feature type="transmembrane region" description="Helical" evidence="8">
    <location>
        <begin position="249"/>
        <end position="269"/>
    </location>
</feature>
<keyword evidence="5" id="KW-0769">Symport</keyword>
<feature type="transmembrane region" description="Helical" evidence="8">
    <location>
        <begin position="122"/>
        <end position="147"/>
    </location>
</feature>
<feature type="transmembrane region" description="Helical" evidence="8">
    <location>
        <begin position="21"/>
        <end position="45"/>
    </location>
</feature>
<keyword evidence="7 8" id="KW-0472">Membrane</keyword>
<evidence type="ECO:0000256" key="4">
    <source>
        <dbReference type="ARBA" id="ARBA00022692"/>
    </source>
</evidence>
<feature type="transmembrane region" description="Helical" evidence="8">
    <location>
        <begin position="310"/>
        <end position="328"/>
    </location>
</feature>
<dbReference type="PROSITE" id="PS00217">
    <property type="entry name" value="SUGAR_TRANSPORT_2"/>
    <property type="match status" value="1"/>
</dbReference>
<dbReference type="InterPro" id="IPR036259">
    <property type="entry name" value="MFS_trans_sf"/>
</dbReference>
<evidence type="ECO:0000313" key="11">
    <source>
        <dbReference type="Proteomes" id="UP001597286"/>
    </source>
</evidence>
<feature type="transmembrane region" description="Helical" evidence="8">
    <location>
        <begin position="403"/>
        <end position="424"/>
    </location>
</feature>
<sequence>MASHETSQDNPSLDRTRRRGVLAAAVGTIVEYYDLTVYAYLAVVVSPLFFPGDDPTASLLASLAVFASAYLMRPIGGIYFGRLGDRRGRKRALLVSVLLMGVGSLLMALLPTYETAGILAPILLVVARLVQGFSAGGELGGALTYVYETVGPKRKGLGASFVALGSNSGFALAAIAVGTVSALTTEPQMSSWGWRIPFLLGVPLLLFCLWTRTRIEEPEQFTDAAAKDDIAKAPLTELLRTHPKQVLQVFGLGVAQNATGYMVLTYMAIHLVREGGFDRTAVTWTTALIIVVIALLMPVAGLLVDRFGSVPVAAVGLVGSGLLAYPMMSLMGGHGLGVAALAFFVFALGTPLIQVATAPLFPSLFNSRVRLTGVALGFNLATIATGGTAAYIATWLIDRTGNSLSPAWFLAGSCLIGIVTLLSIRTVTYGGARAAVRVESPDGVHTPAGR</sequence>
<evidence type="ECO:0000259" key="9">
    <source>
        <dbReference type="PROSITE" id="PS50850"/>
    </source>
</evidence>
<keyword evidence="3" id="KW-1003">Cell membrane</keyword>
<dbReference type="Gene3D" id="1.20.1250.20">
    <property type="entry name" value="MFS general substrate transporter like domains"/>
    <property type="match status" value="2"/>
</dbReference>
<keyword evidence="11" id="KW-1185">Reference proteome</keyword>
<feature type="transmembrane region" description="Helical" evidence="8">
    <location>
        <begin position="159"/>
        <end position="180"/>
    </location>
</feature>
<evidence type="ECO:0000256" key="2">
    <source>
        <dbReference type="ARBA" id="ARBA00022448"/>
    </source>
</evidence>
<dbReference type="PROSITE" id="PS50850">
    <property type="entry name" value="MFS"/>
    <property type="match status" value="1"/>
</dbReference>
<evidence type="ECO:0000256" key="1">
    <source>
        <dbReference type="ARBA" id="ARBA00004651"/>
    </source>
</evidence>
<feature type="transmembrane region" description="Helical" evidence="8">
    <location>
        <begin position="57"/>
        <end position="80"/>
    </location>
</feature>
<dbReference type="InterPro" id="IPR005828">
    <property type="entry name" value="MFS_sugar_transport-like"/>
</dbReference>
<keyword evidence="6 8" id="KW-1133">Transmembrane helix</keyword>
<evidence type="ECO:0000256" key="6">
    <source>
        <dbReference type="ARBA" id="ARBA00022989"/>
    </source>
</evidence>
<evidence type="ECO:0000256" key="5">
    <source>
        <dbReference type="ARBA" id="ARBA00022847"/>
    </source>
</evidence>
<comment type="subcellular location">
    <subcellularLocation>
        <location evidence="1">Cell membrane</location>
        <topology evidence="1">Multi-pass membrane protein</topology>
    </subcellularLocation>
</comment>
<dbReference type="RefSeq" id="WP_378483936.1">
    <property type="nucleotide sequence ID" value="NZ_JBHUFB010000007.1"/>
</dbReference>
<keyword evidence="4 8" id="KW-0812">Transmembrane</keyword>
<keyword evidence="2" id="KW-0813">Transport</keyword>
<gene>
    <name evidence="10" type="ORF">ACFSJG_04115</name>
</gene>
<proteinExistence type="predicted"/>
<feature type="transmembrane region" description="Helical" evidence="8">
    <location>
        <begin position="340"/>
        <end position="361"/>
    </location>
</feature>
<evidence type="ECO:0000256" key="8">
    <source>
        <dbReference type="SAM" id="Phobius"/>
    </source>
</evidence>
<feature type="transmembrane region" description="Helical" evidence="8">
    <location>
        <begin position="281"/>
        <end position="303"/>
    </location>
</feature>
<dbReference type="EMBL" id="JBHUFB010000007">
    <property type="protein sequence ID" value="MFD1811387.1"/>
    <property type="molecule type" value="Genomic_DNA"/>
</dbReference>
<dbReference type="InterPro" id="IPR051084">
    <property type="entry name" value="H+-coupled_symporters"/>
</dbReference>
<dbReference type="SUPFAM" id="SSF103473">
    <property type="entry name" value="MFS general substrate transporter"/>
    <property type="match status" value="1"/>
</dbReference>
<comment type="caution">
    <text evidence="10">The sequence shown here is derived from an EMBL/GenBank/DDBJ whole genome shotgun (WGS) entry which is preliminary data.</text>
</comment>
<protein>
    <submittedName>
        <fullName evidence="10">MFS transporter</fullName>
    </submittedName>
</protein>
<feature type="domain" description="Major facilitator superfamily (MFS) profile" evidence="9">
    <location>
        <begin position="20"/>
        <end position="429"/>
    </location>
</feature>
<feature type="transmembrane region" description="Helical" evidence="8">
    <location>
        <begin position="92"/>
        <end position="110"/>
    </location>
</feature>
<feature type="transmembrane region" description="Helical" evidence="8">
    <location>
        <begin position="373"/>
        <end position="397"/>
    </location>
</feature>
<evidence type="ECO:0000313" key="10">
    <source>
        <dbReference type="EMBL" id="MFD1811387.1"/>
    </source>
</evidence>